<keyword evidence="3" id="KW-0678">Repressor</keyword>
<dbReference type="GO" id="GO:0006325">
    <property type="term" value="P:chromatin organization"/>
    <property type="evidence" value="ECO:0007669"/>
    <property type="project" value="UniProtKB-KW"/>
</dbReference>
<evidence type="ECO:0000256" key="10">
    <source>
        <dbReference type="SAM" id="MobiDB-lite"/>
    </source>
</evidence>
<evidence type="ECO:0000259" key="11">
    <source>
        <dbReference type="PROSITE" id="PS50157"/>
    </source>
</evidence>
<comment type="subcellular location">
    <subcellularLocation>
        <location evidence="1">Nucleus</location>
        <location evidence="1">Nucleolus</location>
    </subcellularLocation>
</comment>
<evidence type="ECO:0000256" key="2">
    <source>
        <dbReference type="ARBA" id="ARBA00006673"/>
    </source>
</evidence>
<keyword evidence="8" id="KW-0539">Nucleus</keyword>
<dbReference type="AlphaFoldDB" id="A0A0K9NXB6"/>
<dbReference type="GO" id="GO:0008270">
    <property type="term" value="F:zinc ion binding"/>
    <property type="evidence" value="ECO:0007669"/>
    <property type="project" value="UniProtKB-KW"/>
</dbReference>
<feature type="compositionally biased region" description="Polar residues" evidence="10">
    <location>
        <begin position="249"/>
        <end position="263"/>
    </location>
</feature>
<name>A0A0K9NXB6_ZOSMR</name>
<keyword evidence="6" id="KW-0805">Transcription regulation</keyword>
<comment type="caution">
    <text evidence="12">The sequence shown here is derived from an EMBL/GenBank/DDBJ whole genome shotgun (WGS) entry which is preliminary data.</text>
</comment>
<gene>
    <name evidence="12" type="ORF">ZOSMA_52G00500</name>
</gene>
<feature type="region of interest" description="Disordered" evidence="10">
    <location>
        <begin position="118"/>
        <end position="263"/>
    </location>
</feature>
<evidence type="ECO:0000256" key="3">
    <source>
        <dbReference type="ARBA" id="ARBA00022491"/>
    </source>
</evidence>
<dbReference type="SMART" id="SM00355">
    <property type="entry name" value="ZnF_C2H2"/>
    <property type="match status" value="1"/>
</dbReference>
<evidence type="ECO:0000313" key="12">
    <source>
        <dbReference type="EMBL" id="KMZ61399.1"/>
    </source>
</evidence>
<dbReference type="EMBL" id="LFYR01001488">
    <property type="protein sequence ID" value="KMZ61399.1"/>
    <property type="molecule type" value="Genomic_DNA"/>
</dbReference>
<dbReference type="InterPro" id="IPR013087">
    <property type="entry name" value="Znf_C2H2_type"/>
</dbReference>
<dbReference type="PROSITE" id="PS00028">
    <property type="entry name" value="ZINC_FINGER_C2H2_1"/>
    <property type="match status" value="1"/>
</dbReference>
<dbReference type="PROSITE" id="PS50157">
    <property type="entry name" value="ZINC_FINGER_C2H2_2"/>
    <property type="match status" value="1"/>
</dbReference>
<keyword evidence="9" id="KW-0479">Metal-binding</keyword>
<evidence type="ECO:0000256" key="1">
    <source>
        <dbReference type="ARBA" id="ARBA00004604"/>
    </source>
</evidence>
<evidence type="ECO:0000256" key="8">
    <source>
        <dbReference type="ARBA" id="ARBA00023242"/>
    </source>
</evidence>
<feature type="compositionally biased region" description="Acidic residues" evidence="10">
    <location>
        <begin position="139"/>
        <end position="174"/>
    </location>
</feature>
<evidence type="ECO:0000256" key="9">
    <source>
        <dbReference type="PROSITE-ProRule" id="PRU00042"/>
    </source>
</evidence>
<feature type="compositionally biased region" description="Basic and acidic residues" evidence="10">
    <location>
        <begin position="190"/>
        <end position="216"/>
    </location>
</feature>
<dbReference type="OMA" id="ANKNQGG"/>
<keyword evidence="13" id="KW-1185">Reference proteome</keyword>
<protein>
    <recommendedName>
        <fullName evidence="11">C2H2-type domain-containing protein</fullName>
    </recommendedName>
</protein>
<keyword evidence="9" id="KW-0863">Zinc-finger</keyword>
<dbReference type="InterPro" id="IPR041232">
    <property type="entry name" value="NPL"/>
</dbReference>
<sequence length="289" mass="31187">MAALEFWGVEVKPGKKIICQPGDEKFIHLSQAALGEVKDKSAKSVQLTVNFEGSKFVIGTLSSKSCTQIAYDVVFQKNFELSHNWNDGSVFFIGYKTQFENGGSEDDSETEKHAALVNKKVKTSKINAKPAEPNKDGSDSNDDVSEDGSDDDASEEGSDNDDAPEEGSDDDDANEVVSSDDAGDNDSSDEEKSYSFKAETSKKRTADSDSDSESKVPKKKVKLATPPGKTGVNNGKMKSPYTVTPYPTMKQTSKSAAKPQTSKSVVCKSCGKRFISENALQSHIKAKHG</sequence>
<accession>A0A0K9NXB6</accession>
<evidence type="ECO:0000256" key="5">
    <source>
        <dbReference type="ARBA" id="ARBA00022853"/>
    </source>
</evidence>
<dbReference type="Gene3D" id="2.60.120.340">
    <property type="entry name" value="Nucleoplasmin core domain"/>
    <property type="match status" value="1"/>
</dbReference>
<dbReference type="Proteomes" id="UP000036987">
    <property type="component" value="Unassembled WGS sequence"/>
</dbReference>
<dbReference type="FunFam" id="2.60.120.340:FF:000004">
    <property type="entry name" value="Histone deacetylase HDT1"/>
    <property type="match status" value="1"/>
</dbReference>
<proteinExistence type="inferred from homology"/>
<reference evidence="13" key="1">
    <citation type="journal article" date="2016" name="Nature">
        <title>The genome of the seagrass Zostera marina reveals angiosperm adaptation to the sea.</title>
        <authorList>
            <person name="Olsen J.L."/>
            <person name="Rouze P."/>
            <person name="Verhelst B."/>
            <person name="Lin Y.-C."/>
            <person name="Bayer T."/>
            <person name="Collen J."/>
            <person name="Dattolo E."/>
            <person name="De Paoli E."/>
            <person name="Dittami S."/>
            <person name="Maumus F."/>
            <person name="Michel G."/>
            <person name="Kersting A."/>
            <person name="Lauritano C."/>
            <person name="Lohaus R."/>
            <person name="Toepel M."/>
            <person name="Tonon T."/>
            <person name="Vanneste K."/>
            <person name="Amirebrahimi M."/>
            <person name="Brakel J."/>
            <person name="Bostroem C."/>
            <person name="Chovatia M."/>
            <person name="Grimwood J."/>
            <person name="Jenkins J.W."/>
            <person name="Jueterbock A."/>
            <person name="Mraz A."/>
            <person name="Stam W.T."/>
            <person name="Tice H."/>
            <person name="Bornberg-Bauer E."/>
            <person name="Green P.J."/>
            <person name="Pearson G.A."/>
            <person name="Procaccini G."/>
            <person name="Duarte C.M."/>
            <person name="Schmutz J."/>
            <person name="Reusch T.B.H."/>
            <person name="Van de Peer Y."/>
        </authorList>
    </citation>
    <scope>NUCLEOTIDE SEQUENCE [LARGE SCALE GENOMIC DNA]</scope>
    <source>
        <strain evidence="13">cv. Finnish</strain>
    </source>
</reference>
<dbReference type="GO" id="GO:0005730">
    <property type="term" value="C:nucleolus"/>
    <property type="evidence" value="ECO:0007669"/>
    <property type="project" value="UniProtKB-SubCell"/>
</dbReference>
<evidence type="ECO:0000256" key="4">
    <source>
        <dbReference type="ARBA" id="ARBA00022801"/>
    </source>
</evidence>
<evidence type="ECO:0000256" key="6">
    <source>
        <dbReference type="ARBA" id="ARBA00023015"/>
    </source>
</evidence>
<comment type="similarity">
    <text evidence="2">Belongs to the histone deacetylase HD2 family.</text>
</comment>
<dbReference type="Pfam" id="PF17800">
    <property type="entry name" value="NPL"/>
    <property type="match status" value="1"/>
</dbReference>
<feature type="domain" description="C2H2-type" evidence="11">
    <location>
        <begin position="265"/>
        <end position="289"/>
    </location>
</feature>
<evidence type="ECO:0000313" key="13">
    <source>
        <dbReference type="Proteomes" id="UP000036987"/>
    </source>
</evidence>
<keyword evidence="4" id="KW-0378">Hydrolase</keyword>
<keyword evidence="5" id="KW-0156">Chromatin regulator</keyword>
<dbReference type="STRING" id="29655.A0A0K9NXB6"/>
<keyword evidence="7" id="KW-0804">Transcription</keyword>
<evidence type="ECO:0000256" key="7">
    <source>
        <dbReference type="ARBA" id="ARBA00023163"/>
    </source>
</evidence>
<dbReference type="OrthoDB" id="2019803at2759"/>
<organism evidence="12 13">
    <name type="scientific">Zostera marina</name>
    <name type="common">Eelgrass</name>
    <dbReference type="NCBI Taxonomy" id="29655"/>
    <lineage>
        <taxon>Eukaryota</taxon>
        <taxon>Viridiplantae</taxon>
        <taxon>Streptophyta</taxon>
        <taxon>Embryophyta</taxon>
        <taxon>Tracheophyta</taxon>
        <taxon>Spermatophyta</taxon>
        <taxon>Magnoliopsida</taxon>
        <taxon>Liliopsida</taxon>
        <taxon>Zosteraceae</taxon>
        <taxon>Zostera</taxon>
    </lineage>
</organism>
<keyword evidence="9" id="KW-0862">Zinc</keyword>
<dbReference type="GO" id="GO:0016787">
    <property type="term" value="F:hydrolase activity"/>
    <property type="evidence" value="ECO:0007669"/>
    <property type="project" value="UniProtKB-KW"/>
</dbReference>